<keyword evidence="2" id="KW-1185">Reference proteome</keyword>
<comment type="caution">
    <text evidence="1">The sequence shown here is derived from an EMBL/GenBank/DDBJ whole genome shotgun (WGS) entry which is preliminary data.</text>
</comment>
<evidence type="ECO:0000313" key="2">
    <source>
        <dbReference type="Proteomes" id="UP000799754"/>
    </source>
</evidence>
<evidence type="ECO:0000313" key="1">
    <source>
        <dbReference type="EMBL" id="KAF2628598.1"/>
    </source>
</evidence>
<feature type="non-terminal residue" evidence="1">
    <location>
        <position position="252"/>
    </location>
</feature>
<name>A0ACB6S5G1_9PLEO</name>
<proteinExistence type="predicted"/>
<reference evidence="1" key="1">
    <citation type="journal article" date="2020" name="Stud. Mycol.">
        <title>101 Dothideomycetes genomes: a test case for predicting lifestyles and emergence of pathogens.</title>
        <authorList>
            <person name="Haridas S."/>
            <person name="Albert R."/>
            <person name="Binder M."/>
            <person name="Bloem J."/>
            <person name="Labutti K."/>
            <person name="Salamov A."/>
            <person name="Andreopoulos B."/>
            <person name="Baker S."/>
            <person name="Barry K."/>
            <person name="Bills G."/>
            <person name="Bluhm B."/>
            <person name="Cannon C."/>
            <person name="Castanera R."/>
            <person name="Culley D."/>
            <person name="Daum C."/>
            <person name="Ezra D."/>
            <person name="Gonzalez J."/>
            <person name="Henrissat B."/>
            <person name="Kuo A."/>
            <person name="Liang C."/>
            <person name="Lipzen A."/>
            <person name="Lutzoni F."/>
            <person name="Magnuson J."/>
            <person name="Mondo S."/>
            <person name="Nolan M."/>
            <person name="Ohm R."/>
            <person name="Pangilinan J."/>
            <person name="Park H.-J."/>
            <person name="Ramirez L."/>
            <person name="Alfaro M."/>
            <person name="Sun H."/>
            <person name="Tritt A."/>
            <person name="Yoshinaga Y."/>
            <person name="Zwiers L.-H."/>
            <person name="Turgeon B."/>
            <person name="Goodwin S."/>
            <person name="Spatafora J."/>
            <person name="Crous P."/>
            <person name="Grigoriev I."/>
        </authorList>
    </citation>
    <scope>NUCLEOTIDE SEQUENCE</scope>
    <source>
        <strain evidence="1">CBS 525.71</strain>
    </source>
</reference>
<gene>
    <name evidence="1" type="ORF">BU25DRAFT_466336</name>
</gene>
<sequence length="252" mass="28225">MTLPPGVRYSILRNNVQVPLIPIDQLPFQLQCLPRSLTPLQSDEEGWKSIGETREPALPLSIRAPADLHPSQSVPPTKTAFLPPDHDARKDLAIKAQVSQPLIETPPASVAPTEQAIHHPTRTSSAGCPASVIDTIASIHPEEVQYPAFRRPYPSGIEPDPSKKEYCTHWIRTNSCDYMQQGCRYKHEMPDRNKLEELGFPQIPKWYRDRMAISAGGSSWLRPRMTLEHNDRQLSTEPPASPSFHPSTLVHG</sequence>
<accession>A0ACB6S5G1</accession>
<dbReference type="Proteomes" id="UP000799754">
    <property type="component" value="Unassembled WGS sequence"/>
</dbReference>
<dbReference type="EMBL" id="MU006712">
    <property type="protein sequence ID" value="KAF2628598.1"/>
    <property type="molecule type" value="Genomic_DNA"/>
</dbReference>
<protein>
    <submittedName>
        <fullName evidence="1">Uncharacterized protein</fullName>
    </submittedName>
</protein>
<organism evidence="1 2">
    <name type="scientific">Macroventuria anomochaeta</name>
    <dbReference type="NCBI Taxonomy" id="301207"/>
    <lineage>
        <taxon>Eukaryota</taxon>
        <taxon>Fungi</taxon>
        <taxon>Dikarya</taxon>
        <taxon>Ascomycota</taxon>
        <taxon>Pezizomycotina</taxon>
        <taxon>Dothideomycetes</taxon>
        <taxon>Pleosporomycetidae</taxon>
        <taxon>Pleosporales</taxon>
        <taxon>Pleosporineae</taxon>
        <taxon>Didymellaceae</taxon>
        <taxon>Macroventuria</taxon>
    </lineage>
</organism>